<dbReference type="InterPro" id="IPR050553">
    <property type="entry name" value="Thioredoxin_ResA/DsbE_sf"/>
</dbReference>
<gene>
    <name evidence="3" type="ORF">NFI88_10290</name>
</gene>
<name>A0ABT1W061_9PROT</name>
<protein>
    <submittedName>
        <fullName evidence="3">TlpA family protein disulfide reductase</fullName>
    </submittedName>
</protein>
<dbReference type="Pfam" id="PF00578">
    <property type="entry name" value="AhpC-TSA"/>
    <property type="match status" value="1"/>
</dbReference>
<dbReference type="InterPro" id="IPR036249">
    <property type="entry name" value="Thioredoxin-like_sf"/>
</dbReference>
<sequence>MQKFVRRGVLAAGGTLLGALTARKWLPAESRAEEPPPAGPHMALPSAIVAHPPTALPPFGFTDENGRPRSLADYKGRPVVLNFWATWCVPCVSELPALSRLAAATAPDGVAVLTVSVDRGGVDAVQRFFRSHAIVGLPVLSDPHSAALSALNIDGIPTTLLVDREGRERARAQGAIDWNQPDSRDVLRRLIG</sequence>
<dbReference type="Gene3D" id="3.40.30.10">
    <property type="entry name" value="Glutaredoxin"/>
    <property type="match status" value="1"/>
</dbReference>
<evidence type="ECO:0000256" key="1">
    <source>
        <dbReference type="ARBA" id="ARBA00023284"/>
    </source>
</evidence>
<dbReference type="EMBL" id="JAMZEJ010000006">
    <property type="protein sequence ID" value="MCQ8241228.1"/>
    <property type="molecule type" value="Genomic_DNA"/>
</dbReference>
<dbReference type="RefSeq" id="WP_422919979.1">
    <property type="nucleotide sequence ID" value="NZ_JAMZEJ010000006.1"/>
</dbReference>
<proteinExistence type="predicted"/>
<dbReference type="SUPFAM" id="SSF52833">
    <property type="entry name" value="Thioredoxin-like"/>
    <property type="match status" value="1"/>
</dbReference>
<accession>A0ABT1W061</accession>
<dbReference type="PANTHER" id="PTHR42852">
    <property type="entry name" value="THIOL:DISULFIDE INTERCHANGE PROTEIN DSBE"/>
    <property type="match status" value="1"/>
</dbReference>
<comment type="caution">
    <text evidence="3">The sequence shown here is derived from an EMBL/GenBank/DDBJ whole genome shotgun (WGS) entry which is preliminary data.</text>
</comment>
<dbReference type="InterPro" id="IPR013766">
    <property type="entry name" value="Thioredoxin_domain"/>
</dbReference>
<dbReference type="InterPro" id="IPR000866">
    <property type="entry name" value="AhpC/TSA"/>
</dbReference>
<dbReference type="PROSITE" id="PS00194">
    <property type="entry name" value="THIOREDOXIN_1"/>
    <property type="match status" value="1"/>
</dbReference>
<dbReference type="InterPro" id="IPR017937">
    <property type="entry name" value="Thioredoxin_CS"/>
</dbReference>
<organism evidence="3 4">
    <name type="scientific">Rhizosaccharibacter radicis</name>
    <dbReference type="NCBI Taxonomy" id="2782605"/>
    <lineage>
        <taxon>Bacteria</taxon>
        <taxon>Pseudomonadati</taxon>
        <taxon>Pseudomonadota</taxon>
        <taxon>Alphaproteobacteria</taxon>
        <taxon>Acetobacterales</taxon>
        <taxon>Acetobacteraceae</taxon>
        <taxon>Rhizosaccharibacter</taxon>
    </lineage>
</organism>
<dbReference type="CDD" id="cd02966">
    <property type="entry name" value="TlpA_like_family"/>
    <property type="match status" value="1"/>
</dbReference>
<dbReference type="PANTHER" id="PTHR42852:SF13">
    <property type="entry name" value="PROTEIN DIPZ"/>
    <property type="match status" value="1"/>
</dbReference>
<dbReference type="Proteomes" id="UP001524547">
    <property type="component" value="Unassembled WGS sequence"/>
</dbReference>
<evidence type="ECO:0000313" key="4">
    <source>
        <dbReference type="Proteomes" id="UP001524547"/>
    </source>
</evidence>
<feature type="domain" description="Thioredoxin" evidence="2">
    <location>
        <begin position="50"/>
        <end position="192"/>
    </location>
</feature>
<keyword evidence="1" id="KW-0676">Redox-active center</keyword>
<reference evidence="3 4" key="1">
    <citation type="submission" date="2022-06" db="EMBL/GenBank/DDBJ databases">
        <title>Rhizosaccharibacter gen. nov. sp. nov. KSS12, endophytic bacteria isolated from sugarcane.</title>
        <authorList>
            <person name="Pitiwittayakul N."/>
        </authorList>
    </citation>
    <scope>NUCLEOTIDE SEQUENCE [LARGE SCALE GENOMIC DNA]</scope>
    <source>
        <strain evidence="3 4">KSS12</strain>
    </source>
</reference>
<keyword evidence="4" id="KW-1185">Reference proteome</keyword>
<evidence type="ECO:0000313" key="3">
    <source>
        <dbReference type="EMBL" id="MCQ8241228.1"/>
    </source>
</evidence>
<dbReference type="PROSITE" id="PS51352">
    <property type="entry name" value="THIOREDOXIN_2"/>
    <property type="match status" value="1"/>
</dbReference>
<evidence type="ECO:0000259" key="2">
    <source>
        <dbReference type="PROSITE" id="PS51352"/>
    </source>
</evidence>